<dbReference type="STRING" id="48698.ENSPFOP00000012260"/>
<dbReference type="PROSITE" id="PS00139">
    <property type="entry name" value="THIOL_PROTEASE_CYS"/>
    <property type="match status" value="1"/>
</dbReference>
<dbReference type="GO" id="GO:0005509">
    <property type="term" value="F:calcium ion binding"/>
    <property type="evidence" value="ECO:0007669"/>
    <property type="project" value="InterPro"/>
</dbReference>
<keyword evidence="6 9" id="KW-0788">Thiol protease</keyword>
<evidence type="ECO:0000256" key="4">
    <source>
        <dbReference type="ARBA" id="ARBA00022737"/>
    </source>
</evidence>
<feature type="active site" evidence="8 9">
    <location>
        <position position="93"/>
    </location>
</feature>
<dbReference type="PRINTS" id="PR00704">
    <property type="entry name" value="CALPAIN"/>
</dbReference>
<reference evidence="13" key="2">
    <citation type="submission" date="2025-08" db="UniProtKB">
        <authorList>
            <consortium name="Ensembl"/>
        </authorList>
    </citation>
    <scope>IDENTIFICATION</scope>
</reference>
<dbReference type="Gene3D" id="2.60.120.380">
    <property type="match status" value="1"/>
</dbReference>
<keyword evidence="5 9" id="KW-0378">Hydrolase</keyword>
<feature type="domain" description="Calpain catalytic" evidence="11">
    <location>
        <begin position="38"/>
        <end position="361"/>
    </location>
</feature>
<dbReference type="Pfam" id="PF00648">
    <property type="entry name" value="Peptidase_C2"/>
    <property type="match status" value="1"/>
</dbReference>
<dbReference type="SMART" id="SM00054">
    <property type="entry name" value="EFh"/>
    <property type="match status" value="2"/>
</dbReference>
<comment type="similarity">
    <text evidence="1">Belongs to the peptidase C2 family.</text>
</comment>
<dbReference type="InterPro" id="IPR022683">
    <property type="entry name" value="Calpain_III"/>
</dbReference>
<keyword evidence="4" id="KW-0677">Repeat</keyword>
<evidence type="ECO:0000256" key="8">
    <source>
        <dbReference type="PIRSR" id="PIRSR622684-1"/>
    </source>
</evidence>
<organism evidence="13 14">
    <name type="scientific">Poecilia formosa</name>
    <name type="common">Amazon molly</name>
    <name type="synonym">Limia formosa</name>
    <dbReference type="NCBI Taxonomy" id="48698"/>
    <lineage>
        <taxon>Eukaryota</taxon>
        <taxon>Metazoa</taxon>
        <taxon>Chordata</taxon>
        <taxon>Craniata</taxon>
        <taxon>Vertebrata</taxon>
        <taxon>Euteleostomi</taxon>
        <taxon>Actinopterygii</taxon>
        <taxon>Neopterygii</taxon>
        <taxon>Teleostei</taxon>
        <taxon>Neoteleostei</taxon>
        <taxon>Acanthomorphata</taxon>
        <taxon>Ovalentaria</taxon>
        <taxon>Atherinomorphae</taxon>
        <taxon>Cyprinodontiformes</taxon>
        <taxon>Poeciliidae</taxon>
        <taxon>Poeciliinae</taxon>
        <taxon>Poecilia</taxon>
    </lineage>
</organism>
<dbReference type="FunFam" id="3.90.70.10:FF:000001">
    <property type="entry name" value="Calpain-1 catalytic subunit"/>
    <property type="match status" value="1"/>
</dbReference>
<dbReference type="InterPro" id="IPR033883">
    <property type="entry name" value="C2_III"/>
</dbReference>
<dbReference type="FunFam" id="2.60.120.380:FF:000001">
    <property type="entry name" value="Calpain-1 catalytic subunit"/>
    <property type="match status" value="1"/>
</dbReference>
<dbReference type="InterPro" id="IPR022684">
    <property type="entry name" value="Calpain_cysteine_protease"/>
</dbReference>
<dbReference type="InterPro" id="IPR011992">
    <property type="entry name" value="EF-hand-dom_pair"/>
</dbReference>
<evidence type="ECO:0000256" key="3">
    <source>
        <dbReference type="ARBA" id="ARBA00022723"/>
    </source>
</evidence>
<dbReference type="CDD" id="cd00214">
    <property type="entry name" value="Calpain_III"/>
    <property type="match status" value="1"/>
</dbReference>
<dbReference type="InterPro" id="IPR018247">
    <property type="entry name" value="EF_Hand_1_Ca_BS"/>
</dbReference>
<feature type="domain" description="EF-hand" evidence="12">
    <location>
        <begin position="654"/>
        <end position="689"/>
    </location>
</feature>
<dbReference type="Pfam" id="PF01067">
    <property type="entry name" value="Calpain_III"/>
    <property type="match status" value="1"/>
</dbReference>
<dbReference type="GO" id="GO:0006508">
    <property type="term" value="P:proteolysis"/>
    <property type="evidence" value="ECO:0007669"/>
    <property type="project" value="UniProtKB-KW"/>
</dbReference>
<dbReference type="AlphaFoldDB" id="A0A087Y2K7"/>
<dbReference type="InterPro" id="IPR022682">
    <property type="entry name" value="Calpain_domain_III"/>
</dbReference>
<dbReference type="GeneTree" id="ENSGT00940000158966"/>
<dbReference type="SMART" id="SM00720">
    <property type="entry name" value="calpain_III"/>
    <property type="match status" value="1"/>
</dbReference>
<dbReference type="GO" id="GO:0004198">
    <property type="term" value="F:calcium-dependent cysteine-type endopeptidase activity"/>
    <property type="evidence" value="ECO:0007669"/>
    <property type="project" value="InterPro"/>
</dbReference>
<keyword evidence="3" id="KW-0479">Metal-binding</keyword>
<name>A0A087Y2K7_POEFO</name>
<evidence type="ECO:0000259" key="11">
    <source>
        <dbReference type="PROSITE" id="PS50203"/>
    </source>
</evidence>
<dbReference type="Gene3D" id="1.10.238.10">
    <property type="entry name" value="EF-hand"/>
    <property type="match status" value="1"/>
</dbReference>
<dbReference type="InterPro" id="IPR036213">
    <property type="entry name" value="Calpain_III_sf"/>
</dbReference>
<dbReference type="Gene3D" id="3.90.70.10">
    <property type="entry name" value="Cysteine proteinases"/>
    <property type="match status" value="1"/>
</dbReference>
<dbReference type="CDD" id="cd00044">
    <property type="entry name" value="CysPc"/>
    <property type="match status" value="1"/>
</dbReference>
<evidence type="ECO:0000313" key="13">
    <source>
        <dbReference type="Ensembl" id="ENSPFOP00000012260.1"/>
    </source>
</evidence>
<evidence type="ECO:0000313" key="14">
    <source>
        <dbReference type="Proteomes" id="UP000028760"/>
    </source>
</evidence>
<evidence type="ECO:0000256" key="2">
    <source>
        <dbReference type="ARBA" id="ARBA00022670"/>
    </source>
</evidence>
<evidence type="ECO:0000256" key="6">
    <source>
        <dbReference type="ARBA" id="ARBA00022807"/>
    </source>
</evidence>
<dbReference type="SMART" id="SM00230">
    <property type="entry name" value="CysPc"/>
    <property type="match status" value="1"/>
</dbReference>
<dbReference type="InterPro" id="IPR002048">
    <property type="entry name" value="EF_hand_dom"/>
</dbReference>
<evidence type="ECO:0000256" key="10">
    <source>
        <dbReference type="SAM" id="MobiDB-lite"/>
    </source>
</evidence>
<protein>
    <submittedName>
        <fullName evidence="13">Calpain 9</fullName>
    </submittedName>
</protein>
<evidence type="ECO:0000256" key="9">
    <source>
        <dbReference type="PROSITE-ProRule" id="PRU00239"/>
    </source>
</evidence>
<dbReference type="PANTHER" id="PTHR10183:SF385">
    <property type="entry name" value="CALPAIN-9"/>
    <property type="match status" value="1"/>
</dbReference>
<dbReference type="PANTHER" id="PTHR10183">
    <property type="entry name" value="CALPAIN"/>
    <property type="match status" value="1"/>
</dbReference>
<dbReference type="InterPro" id="IPR000169">
    <property type="entry name" value="Pept_cys_AS"/>
</dbReference>
<evidence type="ECO:0000256" key="5">
    <source>
        <dbReference type="ARBA" id="ARBA00022801"/>
    </source>
</evidence>
<dbReference type="SUPFAM" id="SSF47473">
    <property type="entry name" value="EF-hand"/>
    <property type="match status" value="1"/>
</dbReference>
<dbReference type="PROSITE" id="PS50222">
    <property type="entry name" value="EF_HAND_2"/>
    <property type="match status" value="1"/>
</dbReference>
<dbReference type="eggNOG" id="KOG0045">
    <property type="taxonomic scope" value="Eukaryota"/>
</dbReference>
<feature type="active site" evidence="8 9">
    <location>
        <position position="274"/>
    </location>
</feature>
<keyword evidence="14" id="KW-1185">Reference proteome</keyword>
<keyword evidence="2 9" id="KW-0645">Protease</keyword>
<dbReference type="GO" id="GO:0005737">
    <property type="term" value="C:cytoplasm"/>
    <property type="evidence" value="ECO:0007669"/>
    <property type="project" value="TreeGrafter"/>
</dbReference>
<dbReference type="Ensembl" id="ENSPFOT00000012277.1">
    <property type="protein sequence ID" value="ENSPFOP00000012260.1"/>
    <property type="gene ID" value="ENSPFOG00000011782.1"/>
</dbReference>
<keyword evidence="7" id="KW-0106">Calcium</keyword>
<reference evidence="14" key="1">
    <citation type="submission" date="2013-10" db="EMBL/GenBank/DDBJ databases">
        <authorList>
            <person name="Schartl M."/>
            <person name="Warren W."/>
        </authorList>
    </citation>
    <scope>NUCLEOTIDE SEQUENCE [LARGE SCALE GENOMIC DNA]</scope>
    <source>
        <strain evidence="14">female</strain>
    </source>
</reference>
<evidence type="ECO:0000256" key="1">
    <source>
        <dbReference type="ARBA" id="ARBA00007623"/>
    </source>
</evidence>
<dbReference type="OMA" id="FRVFWNK"/>
<evidence type="ECO:0000259" key="12">
    <source>
        <dbReference type="PROSITE" id="PS50222"/>
    </source>
</evidence>
<dbReference type="PROSITE" id="PS50203">
    <property type="entry name" value="CALPAIN_CAT"/>
    <property type="match status" value="1"/>
</dbReference>
<proteinExistence type="inferred from homology"/>
<dbReference type="EMBL" id="AYCK01016176">
    <property type="status" value="NOT_ANNOTATED_CDS"/>
    <property type="molecule type" value="Genomic_DNA"/>
</dbReference>
<reference evidence="13" key="3">
    <citation type="submission" date="2025-09" db="UniProtKB">
        <authorList>
            <consortium name="Ensembl"/>
        </authorList>
    </citation>
    <scope>IDENTIFICATION</scope>
</reference>
<dbReference type="InterPro" id="IPR038765">
    <property type="entry name" value="Papain-like_cys_pep_sf"/>
</dbReference>
<dbReference type="EMBL" id="AYCK01016177">
    <property type="status" value="NOT_ANNOTATED_CDS"/>
    <property type="molecule type" value="Genomic_DNA"/>
</dbReference>
<sequence>MPLQSTLSGRNSNQVVNSQWDGKSFEQLRQECLQKGVLFEDPDFPAADSSLFFSQSVPVQIEWKRPREICENPKFIVGDANRTDICQGQLGDCWLLAAIASLTLKKEALARVVPHDQDFDHGYAGIFHFQFWQHNKWLDVVVDDRLPTVRNRLIMLHSASNDEFWSALLEKAYAKVNGSYESLKGGSTMEAMEDFTGGVGEMYETKSAPDNLFTIMKKALDRGSMMGCSIDDDEAQLSGSNMSGFFDLYFYLFVQISSSAESEAKTSTGLVKGHAYSITGLEEVNFRGQKVKLIRIRNPWGQVEWNGRWSDKIKDLHYYDIKEECMYIYIQCTQKKQFSNIRMEFEDFKRNYDKVEICNMSPDALDDTTKRHWEVNVFEGNWIRGSTAGGCRNYIDTFWTNPQFRLQLKDADDDDDVCSVVIALMQKNRRKLRKEGLDLETIGFAVYEAPDEEDQVGKDFFRYHPSKARSRTYINMREVSERFTLPPGKYLLVPTTFQPHHEADFLIRIFSEKKAEAIEMGTNVDADLPEVNKSLIIRAVKISGYLEIRRSSATLASPPSSALNKSYLEPPLPSAPEDETEEEKDLRRLFEQLAGSDKAICVRELQEMLNGVLSRRREIKFDGLSLSTCHSIINLMDVDNTGQMEFQEFKVFWDKMKKWIMLFLSFDTDRSGKMSSYELRTALKAAGMNLNNQLLQLIGLRFADDNYDIDFDDYLTCIVRLENMFRVFQALDEHNRGRVRMNIMQFLLLSMNV</sequence>
<feature type="region of interest" description="Disordered" evidence="10">
    <location>
        <begin position="556"/>
        <end position="584"/>
    </location>
</feature>
<evidence type="ECO:0000256" key="7">
    <source>
        <dbReference type="ARBA" id="ARBA00022837"/>
    </source>
</evidence>
<accession>A0A087Y2K7</accession>
<feature type="active site" evidence="8 9">
    <location>
        <position position="298"/>
    </location>
</feature>
<dbReference type="SUPFAM" id="SSF54001">
    <property type="entry name" value="Cysteine proteinases"/>
    <property type="match status" value="1"/>
</dbReference>
<dbReference type="PROSITE" id="PS00018">
    <property type="entry name" value="EF_HAND_1"/>
    <property type="match status" value="1"/>
</dbReference>
<dbReference type="InterPro" id="IPR001300">
    <property type="entry name" value="Peptidase_C2_calpain_cat"/>
</dbReference>
<dbReference type="EMBL" id="AYCK01016175">
    <property type="status" value="NOT_ANNOTATED_CDS"/>
    <property type="molecule type" value="Genomic_DNA"/>
</dbReference>
<dbReference type="Proteomes" id="UP000028760">
    <property type="component" value="Unassembled WGS sequence"/>
</dbReference>
<dbReference type="SUPFAM" id="SSF49758">
    <property type="entry name" value="Calpain large subunit, middle domain (domain III)"/>
    <property type="match status" value="1"/>
</dbReference>